<gene>
    <name evidence="3" type="ORF">D0Y65_047683</name>
</gene>
<name>A0A445FPV9_GLYSO</name>
<comment type="caution">
    <text evidence="3">The sequence shown here is derived from an EMBL/GenBank/DDBJ whole genome shotgun (WGS) entry which is preliminary data.</text>
</comment>
<dbReference type="SUPFAM" id="SSF57756">
    <property type="entry name" value="Retrovirus zinc finger-like domains"/>
    <property type="match status" value="1"/>
</dbReference>
<keyword evidence="4" id="KW-1185">Reference proteome</keyword>
<dbReference type="PANTHER" id="PTHR31286:SF99">
    <property type="entry name" value="DUF4283 DOMAIN-CONTAINING PROTEIN"/>
    <property type="match status" value="1"/>
</dbReference>
<dbReference type="InterPro" id="IPR036875">
    <property type="entry name" value="Znf_CCHC_sf"/>
</dbReference>
<dbReference type="PROSITE" id="PS50158">
    <property type="entry name" value="ZF_CCHC"/>
    <property type="match status" value="1"/>
</dbReference>
<organism evidence="3 4">
    <name type="scientific">Glycine soja</name>
    <name type="common">Wild soybean</name>
    <dbReference type="NCBI Taxonomy" id="3848"/>
    <lineage>
        <taxon>Eukaryota</taxon>
        <taxon>Viridiplantae</taxon>
        <taxon>Streptophyta</taxon>
        <taxon>Embryophyta</taxon>
        <taxon>Tracheophyta</taxon>
        <taxon>Spermatophyta</taxon>
        <taxon>Magnoliopsida</taxon>
        <taxon>eudicotyledons</taxon>
        <taxon>Gunneridae</taxon>
        <taxon>Pentapetalae</taxon>
        <taxon>rosids</taxon>
        <taxon>fabids</taxon>
        <taxon>Fabales</taxon>
        <taxon>Fabaceae</taxon>
        <taxon>Papilionoideae</taxon>
        <taxon>50 kb inversion clade</taxon>
        <taxon>NPAAA clade</taxon>
        <taxon>indigoferoid/millettioid clade</taxon>
        <taxon>Phaseoleae</taxon>
        <taxon>Glycine</taxon>
        <taxon>Glycine subgen. Soja</taxon>
    </lineage>
</organism>
<protein>
    <recommendedName>
        <fullName evidence="2">CCHC-type domain-containing protein</fullName>
    </recommendedName>
</protein>
<evidence type="ECO:0000259" key="2">
    <source>
        <dbReference type="PROSITE" id="PS50158"/>
    </source>
</evidence>
<evidence type="ECO:0000256" key="1">
    <source>
        <dbReference type="PROSITE-ProRule" id="PRU00047"/>
    </source>
</evidence>
<dbReference type="InterPro" id="IPR040256">
    <property type="entry name" value="At4g02000-like"/>
</dbReference>
<dbReference type="GO" id="GO:0003676">
    <property type="term" value="F:nucleic acid binding"/>
    <property type="evidence" value="ECO:0007669"/>
    <property type="project" value="InterPro"/>
</dbReference>
<dbReference type="Pfam" id="PF00098">
    <property type="entry name" value="zf-CCHC"/>
    <property type="match status" value="1"/>
</dbReference>
<keyword evidence="1" id="KW-0863">Zinc-finger</keyword>
<feature type="domain" description="CCHC-type" evidence="2">
    <location>
        <begin position="379"/>
        <end position="392"/>
    </location>
</feature>
<dbReference type="GO" id="GO:0008270">
    <property type="term" value="F:zinc ion binding"/>
    <property type="evidence" value="ECO:0007669"/>
    <property type="project" value="UniProtKB-KW"/>
</dbReference>
<dbReference type="Proteomes" id="UP000289340">
    <property type="component" value="Chromosome 18"/>
</dbReference>
<proteinExistence type="predicted"/>
<keyword evidence="1" id="KW-0479">Metal-binding</keyword>
<dbReference type="EMBL" id="QZWG01000018">
    <property type="protein sequence ID" value="RZB50930.1"/>
    <property type="molecule type" value="Genomic_DNA"/>
</dbReference>
<dbReference type="AlphaFoldDB" id="A0A445FPV9"/>
<dbReference type="InterPro" id="IPR001878">
    <property type="entry name" value="Znf_CCHC"/>
</dbReference>
<keyword evidence="1" id="KW-0862">Zinc</keyword>
<accession>A0A445FPV9</accession>
<evidence type="ECO:0000313" key="4">
    <source>
        <dbReference type="Proteomes" id="UP000289340"/>
    </source>
</evidence>
<dbReference type="PANTHER" id="PTHR31286">
    <property type="entry name" value="GLYCINE-RICH CELL WALL STRUCTURAL PROTEIN 1.8-LIKE"/>
    <property type="match status" value="1"/>
</dbReference>
<reference evidence="3 4" key="1">
    <citation type="submission" date="2018-09" db="EMBL/GenBank/DDBJ databases">
        <title>A high-quality reference genome of wild soybean provides a powerful tool to mine soybean genomes.</title>
        <authorList>
            <person name="Xie M."/>
            <person name="Chung C.Y.L."/>
            <person name="Li M.-W."/>
            <person name="Wong F.-L."/>
            <person name="Chan T.-F."/>
            <person name="Lam H.-M."/>
        </authorList>
    </citation>
    <scope>NUCLEOTIDE SEQUENCE [LARGE SCALE GENOMIC DNA]</scope>
    <source>
        <strain evidence="4">cv. W05</strain>
        <tissue evidence="3">Hypocotyl of etiolated seedlings</tissue>
    </source>
</reference>
<sequence>MQLSLCQLRPPPPDRNFFTDDYDNDFFSGGDGGCFFSTSLLATTPTTTTTTVTPTTSLRRCHSSTSFIFPLPAYYVVTGFERVGLDRLVVWDDVADAGFAERDKYLYREDDVLEHHDREGVVSEDKVEDDTLEHCNREGVVGEDELEDDALKQYIKEGSVNGEEEVEDNVLRSNTHKLMKPLLACPVHNTPYDVINTYESYFRALEHKILCSSLPPPSFISFFLQALIHGLLWWVSEESSKEEDDLLLMSARKAISFSEFDGRCYGSQDKEIPPPPISKDDMERFLEVPISDEEFFDRCKPWKGSLMSFQLNLFNEKFLWRLGSTLGEMLKIDKVTTIQSRGKFARICVELDLDKPLQPKAIVREYLLNMQYEGLHVVCFKCGRYGHRERDCVHGAETGSSDMMVHEK</sequence>
<evidence type="ECO:0000313" key="3">
    <source>
        <dbReference type="EMBL" id="RZB50930.1"/>
    </source>
</evidence>